<dbReference type="GO" id="GO:0003700">
    <property type="term" value="F:DNA-binding transcription factor activity"/>
    <property type="evidence" value="ECO:0007669"/>
    <property type="project" value="InterPro"/>
</dbReference>
<dbReference type="GO" id="GO:0000977">
    <property type="term" value="F:RNA polymerase II transcription regulatory region sequence-specific DNA binding"/>
    <property type="evidence" value="ECO:0007669"/>
    <property type="project" value="InterPro"/>
</dbReference>
<dbReference type="InterPro" id="IPR036879">
    <property type="entry name" value="TF_MADSbox_sf"/>
</dbReference>
<dbReference type="FunFam" id="3.40.1810.10:FF:000003">
    <property type="entry name" value="MADS-box transcription factor MADS-MC"/>
    <property type="match status" value="1"/>
</dbReference>
<evidence type="ECO:0000313" key="8">
    <source>
        <dbReference type="EMBL" id="AJP06273.1"/>
    </source>
</evidence>
<dbReference type="InterPro" id="IPR033896">
    <property type="entry name" value="MEF2-like_N"/>
</dbReference>
<evidence type="ECO:0000256" key="4">
    <source>
        <dbReference type="ARBA" id="ARBA00023163"/>
    </source>
</evidence>
<evidence type="ECO:0000259" key="6">
    <source>
        <dbReference type="PROSITE" id="PS50066"/>
    </source>
</evidence>
<evidence type="ECO:0000256" key="5">
    <source>
        <dbReference type="ARBA" id="ARBA00023242"/>
    </source>
</evidence>
<dbReference type="AlphaFoldDB" id="A0A0K0M6Z4"/>
<keyword evidence="5" id="KW-0539">Nucleus</keyword>
<evidence type="ECO:0000256" key="1">
    <source>
        <dbReference type="ARBA" id="ARBA00004123"/>
    </source>
</evidence>
<dbReference type="CDD" id="cd00265">
    <property type="entry name" value="MADS_MEF2_like"/>
    <property type="match status" value="1"/>
</dbReference>
<evidence type="ECO:0000256" key="2">
    <source>
        <dbReference type="ARBA" id="ARBA00023015"/>
    </source>
</evidence>
<dbReference type="PRINTS" id="PR00404">
    <property type="entry name" value="MADSDOMAIN"/>
</dbReference>
<sequence length="232" mass="26578">VYQEGAQGLFLRTQTGRQTDRDVIMGRGKIEIKKIDDVTSRQVTFSKRKAGIFKKAHELSVLCDAEVAVLIFSNTGRLYDFASSRCMEQTIERYEKCTKAINCPTSDPIVENKSPIQEGIEILRQKLRALQRLQRNMMGEELALLKVGELHDLEHNIECAILKVRARQNQIQLEKIANLRFKEQLLIGENEQLQKMLLEEAQRSLGLRPTSLIQTDIITSPTIIMNPYEGFF</sequence>
<dbReference type="PROSITE" id="PS51297">
    <property type="entry name" value="K_BOX"/>
    <property type="match status" value="1"/>
</dbReference>
<dbReference type="PROSITE" id="PS50066">
    <property type="entry name" value="MADS_BOX_2"/>
    <property type="match status" value="1"/>
</dbReference>
<name>A0A0K0M6Z4_PINTB</name>
<keyword evidence="2" id="KW-0805">Transcription regulation</keyword>
<feature type="domain" description="K-box" evidence="7">
    <location>
        <begin position="113"/>
        <end position="204"/>
    </location>
</feature>
<dbReference type="GO" id="GO:0005634">
    <property type="term" value="C:nucleus"/>
    <property type="evidence" value="ECO:0007669"/>
    <property type="project" value="UniProtKB-SubCell"/>
</dbReference>
<dbReference type="SMART" id="SM00432">
    <property type="entry name" value="MADS"/>
    <property type="match status" value="1"/>
</dbReference>
<dbReference type="Gene3D" id="3.40.1810.10">
    <property type="entry name" value="Transcription factor, MADS-box"/>
    <property type="match status" value="1"/>
</dbReference>
<dbReference type="InterPro" id="IPR002487">
    <property type="entry name" value="TF_Kbox"/>
</dbReference>
<evidence type="ECO:0000256" key="3">
    <source>
        <dbReference type="ARBA" id="ARBA00023125"/>
    </source>
</evidence>
<dbReference type="EMBL" id="KJ711028">
    <property type="protein sequence ID" value="AJP06273.1"/>
    <property type="molecule type" value="mRNA"/>
</dbReference>
<keyword evidence="4" id="KW-0804">Transcription</keyword>
<evidence type="ECO:0000259" key="7">
    <source>
        <dbReference type="PROSITE" id="PS51297"/>
    </source>
</evidence>
<dbReference type="PROSITE" id="PS00350">
    <property type="entry name" value="MADS_BOX_1"/>
    <property type="match status" value="1"/>
</dbReference>
<dbReference type="GO" id="GO:0046983">
    <property type="term" value="F:protein dimerization activity"/>
    <property type="evidence" value="ECO:0007669"/>
    <property type="project" value="InterPro"/>
</dbReference>
<organism evidence="8">
    <name type="scientific">Pinus tabuliformis</name>
    <name type="common">Chinese red pine</name>
    <name type="synonym">Pinus leucosperma</name>
    <dbReference type="NCBI Taxonomy" id="88731"/>
    <lineage>
        <taxon>Eukaryota</taxon>
        <taxon>Viridiplantae</taxon>
        <taxon>Streptophyta</taxon>
        <taxon>Embryophyta</taxon>
        <taxon>Tracheophyta</taxon>
        <taxon>Spermatophyta</taxon>
        <taxon>Pinopsida</taxon>
        <taxon>Pinidae</taxon>
        <taxon>Conifers I</taxon>
        <taxon>Pinales</taxon>
        <taxon>Pinaceae</taxon>
        <taxon>Pinus</taxon>
        <taxon>Pinus subgen. Pinus</taxon>
    </lineage>
</organism>
<reference evidence="8" key="1">
    <citation type="submission" date="2014-04" db="EMBL/GenBank/DDBJ databases">
        <title>The genes involved in the male and female cone development in Pinus tabuliformis.</title>
        <authorList>
            <person name="Niu S."/>
            <person name="Li W."/>
            <person name="Chen X."/>
        </authorList>
    </citation>
    <scope>NUCLEOTIDE SEQUENCE</scope>
</reference>
<comment type="subcellular location">
    <subcellularLocation>
        <location evidence="1">Nucleus</location>
    </subcellularLocation>
</comment>
<dbReference type="InterPro" id="IPR050142">
    <property type="entry name" value="MADS-box/MEF2_TF"/>
</dbReference>
<dbReference type="Pfam" id="PF00319">
    <property type="entry name" value="SRF-TF"/>
    <property type="match status" value="1"/>
</dbReference>
<feature type="non-terminal residue" evidence="8">
    <location>
        <position position="1"/>
    </location>
</feature>
<accession>A0A0K0M6Z4</accession>
<dbReference type="GO" id="GO:0045944">
    <property type="term" value="P:positive regulation of transcription by RNA polymerase II"/>
    <property type="evidence" value="ECO:0007669"/>
    <property type="project" value="InterPro"/>
</dbReference>
<keyword evidence="3" id="KW-0238">DNA-binding</keyword>
<dbReference type="PANTHER" id="PTHR48019">
    <property type="entry name" value="SERUM RESPONSE FACTOR HOMOLOG"/>
    <property type="match status" value="1"/>
</dbReference>
<dbReference type="InterPro" id="IPR002100">
    <property type="entry name" value="TF_MADSbox"/>
</dbReference>
<protein>
    <submittedName>
        <fullName evidence="8">DAL21</fullName>
    </submittedName>
</protein>
<dbReference type="Pfam" id="PF01486">
    <property type="entry name" value="K-box"/>
    <property type="match status" value="1"/>
</dbReference>
<dbReference type="SUPFAM" id="SSF55455">
    <property type="entry name" value="SRF-like"/>
    <property type="match status" value="1"/>
</dbReference>
<proteinExistence type="evidence at transcript level"/>
<feature type="domain" description="MADS-box" evidence="6">
    <location>
        <begin position="25"/>
        <end position="85"/>
    </location>
</feature>